<sequence>MYISVVFPEISEIIYIIYNNAGRKCKRKVGKLVVGEIFQEVSGSGIPQAQADNPQQAVGHPGEFTCQPLADSRGKKGVSGTS</sequence>
<proteinExistence type="predicted"/>
<evidence type="ECO:0000256" key="1">
    <source>
        <dbReference type="SAM" id="MobiDB-lite"/>
    </source>
</evidence>
<comment type="caution">
    <text evidence="2">The sequence shown here is derived from an EMBL/GenBank/DDBJ whole genome shotgun (WGS) entry which is preliminary data.</text>
</comment>
<dbReference type="AlphaFoldDB" id="A0A532V4G2"/>
<feature type="region of interest" description="Disordered" evidence="1">
    <location>
        <begin position="49"/>
        <end position="82"/>
    </location>
</feature>
<organism evidence="2 3">
    <name type="scientific">candidate division LCP-89 bacterium B3_LCP</name>
    <dbReference type="NCBI Taxonomy" id="2012998"/>
    <lineage>
        <taxon>Bacteria</taxon>
        <taxon>Pseudomonadati</taxon>
        <taxon>Bacteria division LCP-89</taxon>
    </lineage>
</organism>
<protein>
    <submittedName>
        <fullName evidence="2">Uncharacterized protein</fullName>
    </submittedName>
</protein>
<evidence type="ECO:0000313" key="3">
    <source>
        <dbReference type="Proteomes" id="UP000319619"/>
    </source>
</evidence>
<name>A0A532V4G2_UNCL8</name>
<reference evidence="2 3" key="1">
    <citation type="submission" date="2017-06" db="EMBL/GenBank/DDBJ databases">
        <title>Novel microbial phyla capable of carbon fixation and sulfur reduction in deep-sea sediments.</title>
        <authorList>
            <person name="Huang J."/>
            <person name="Baker B."/>
            <person name="Wang Y."/>
        </authorList>
    </citation>
    <scope>NUCLEOTIDE SEQUENCE [LARGE SCALE GENOMIC DNA]</scope>
    <source>
        <strain evidence="2">B3_LCP</strain>
    </source>
</reference>
<accession>A0A532V4G2</accession>
<gene>
    <name evidence="2" type="ORF">CEE37_00005</name>
</gene>
<evidence type="ECO:0000313" key="2">
    <source>
        <dbReference type="EMBL" id="TKJ42096.1"/>
    </source>
</evidence>
<dbReference type="EMBL" id="NJBN01000001">
    <property type="protein sequence ID" value="TKJ42096.1"/>
    <property type="molecule type" value="Genomic_DNA"/>
</dbReference>
<dbReference type="Proteomes" id="UP000319619">
    <property type="component" value="Unassembled WGS sequence"/>
</dbReference>